<keyword evidence="2" id="KW-0238">DNA-binding</keyword>
<feature type="domain" description="Myb-like" evidence="4">
    <location>
        <begin position="99"/>
        <end position="150"/>
    </location>
</feature>
<comment type="caution">
    <text evidence="6">The sequence shown here is derived from an EMBL/GenBank/DDBJ whole genome shotgun (WGS) entry which is preliminary data.</text>
</comment>
<feature type="compositionally biased region" description="Low complexity" evidence="3">
    <location>
        <begin position="13"/>
        <end position="28"/>
    </location>
</feature>
<protein>
    <submittedName>
        <fullName evidence="6">Transcriptional activator Myb</fullName>
    </submittedName>
</protein>
<dbReference type="Pfam" id="PF13921">
    <property type="entry name" value="Myb_DNA-bind_6"/>
    <property type="match status" value="1"/>
</dbReference>
<dbReference type="PROSITE" id="PS51294">
    <property type="entry name" value="HTH_MYB"/>
    <property type="match status" value="2"/>
</dbReference>
<dbReference type="OrthoDB" id="2143914at2759"/>
<feature type="region of interest" description="Disordered" evidence="3">
    <location>
        <begin position="1"/>
        <end position="112"/>
    </location>
</feature>
<evidence type="ECO:0000259" key="4">
    <source>
        <dbReference type="PROSITE" id="PS50090"/>
    </source>
</evidence>
<feature type="domain" description="HTH myb-type" evidence="5">
    <location>
        <begin position="104"/>
        <end position="154"/>
    </location>
</feature>
<keyword evidence="1" id="KW-0677">Repeat</keyword>
<dbReference type="Proteomes" id="UP000052943">
    <property type="component" value="Unassembled WGS sequence"/>
</dbReference>
<gene>
    <name evidence="6" type="ORF">AM587_10014476</name>
</gene>
<reference evidence="6 7" key="1">
    <citation type="submission" date="2015-11" db="EMBL/GenBank/DDBJ databases">
        <title>Genomes and virulence difference between two physiological races of Phytophthora nicotianae.</title>
        <authorList>
            <person name="Liu H."/>
            <person name="Ma X."/>
            <person name="Yu H."/>
            <person name="Fang D."/>
            <person name="Li Y."/>
            <person name="Wang X."/>
            <person name="Wang W."/>
            <person name="Dong Y."/>
            <person name="Xiao B."/>
        </authorList>
    </citation>
    <scope>NUCLEOTIDE SEQUENCE [LARGE SCALE GENOMIC DNA]</scope>
    <source>
        <strain evidence="7">race 0</strain>
    </source>
</reference>
<feature type="domain" description="Myb-like" evidence="4">
    <location>
        <begin position="151"/>
        <end position="201"/>
    </location>
</feature>
<dbReference type="FunFam" id="1.10.10.60:FF:000010">
    <property type="entry name" value="Transcriptional activator Myb isoform A"/>
    <property type="match status" value="1"/>
</dbReference>
<dbReference type="PANTHER" id="PTHR45614">
    <property type="entry name" value="MYB PROTEIN-RELATED"/>
    <property type="match status" value="1"/>
</dbReference>
<sequence length="512" mass="57020">MNRKLELMELEDGGASPNNNSSSGGPSPTLDLLRRDSGSSNQGGEVPLLEVAHNPDLSYLRATATHGGSSTTSSKYGSPEESFGEDDEDNSKKTARRKTDSNSKRPWTREENDKLMQLVKQYGAKRWSLIAMHLPGRVGKQCRERWHNHLNPSVRKDAWTAEEDYVIFECHKNVGNQWAEISKMLPGRTDNAIKNRYYSTMRRMQRQSIRKKGPMREGKSIRVASVTSSPVQNNNQRSLTGMQHQMSPQQQLPHRGVSFQSTYQRLFSEVPGNATRDGNLIVDFERPNMMASSLRQPTMVYPLNGGGYSNGMNPDYSRPMSMTSSPCSVSPTDDMNQNNQNETFDYVPIQASIQRIRSSSPVVMGTPPPSTSMGMMNSPYGSPASHIQPQQQGNFMMSGNPYSNNVRGGMYSGPSGPGPAQHYRPDAPVNLPHKRLLDVQGSQRDMWKNDSPVSVAAPIFRGMPAAHMQQGQVSEPMALQQSKPVSMPLYRQAPSMGHFNSMEQVWTDDAYL</sequence>
<evidence type="ECO:0000256" key="2">
    <source>
        <dbReference type="ARBA" id="ARBA00023125"/>
    </source>
</evidence>
<evidence type="ECO:0000313" key="7">
    <source>
        <dbReference type="Proteomes" id="UP000052943"/>
    </source>
</evidence>
<dbReference type="EMBL" id="LNFO01000343">
    <property type="protein sequence ID" value="KUG01346.1"/>
    <property type="molecule type" value="Genomic_DNA"/>
</dbReference>
<dbReference type="InterPro" id="IPR009057">
    <property type="entry name" value="Homeodomain-like_sf"/>
</dbReference>
<organism evidence="6 7">
    <name type="scientific">Phytophthora nicotianae</name>
    <name type="common">Potato buckeye rot agent</name>
    <name type="synonym">Phytophthora parasitica</name>
    <dbReference type="NCBI Taxonomy" id="4792"/>
    <lineage>
        <taxon>Eukaryota</taxon>
        <taxon>Sar</taxon>
        <taxon>Stramenopiles</taxon>
        <taxon>Oomycota</taxon>
        <taxon>Peronosporomycetes</taxon>
        <taxon>Peronosporales</taxon>
        <taxon>Peronosporaceae</taxon>
        <taxon>Phytophthora</taxon>
    </lineage>
</organism>
<dbReference type="AlphaFoldDB" id="A0A0W8DYA7"/>
<proteinExistence type="predicted"/>
<evidence type="ECO:0000256" key="1">
    <source>
        <dbReference type="ARBA" id="ARBA00022737"/>
    </source>
</evidence>
<dbReference type="PROSITE" id="PS50090">
    <property type="entry name" value="MYB_LIKE"/>
    <property type="match status" value="2"/>
</dbReference>
<dbReference type="GO" id="GO:0005634">
    <property type="term" value="C:nucleus"/>
    <property type="evidence" value="ECO:0007669"/>
    <property type="project" value="TreeGrafter"/>
</dbReference>
<dbReference type="GO" id="GO:0000978">
    <property type="term" value="F:RNA polymerase II cis-regulatory region sequence-specific DNA binding"/>
    <property type="evidence" value="ECO:0007669"/>
    <property type="project" value="TreeGrafter"/>
</dbReference>
<dbReference type="CDD" id="cd00167">
    <property type="entry name" value="SANT"/>
    <property type="match status" value="2"/>
</dbReference>
<dbReference type="STRING" id="4790.A0A0W8DYA7"/>
<dbReference type="PANTHER" id="PTHR45614:SF232">
    <property type="entry name" value="TRANSCRIPTION FACTOR MYB3R-2"/>
    <property type="match status" value="1"/>
</dbReference>
<accession>A0A0W8DYA7</accession>
<feature type="compositionally biased region" description="Low complexity" evidence="3">
    <location>
        <begin position="62"/>
        <end position="74"/>
    </location>
</feature>
<dbReference type="InterPro" id="IPR017930">
    <property type="entry name" value="Myb_dom"/>
</dbReference>
<dbReference type="Gene3D" id="1.10.10.60">
    <property type="entry name" value="Homeodomain-like"/>
    <property type="match status" value="2"/>
</dbReference>
<feature type="domain" description="HTH myb-type" evidence="5">
    <location>
        <begin position="155"/>
        <end position="205"/>
    </location>
</feature>
<feature type="compositionally biased region" description="Basic and acidic residues" evidence="3">
    <location>
        <begin position="97"/>
        <end position="112"/>
    </location>
</feature>
<evidence type="ECO:0000256" key="3">
    <source>
        <dbReference type="SAM" id="MobiDB-lite"/>
    </source>
</evidence>
<dbReference type="GO" id="GO:0000981">
    <property type="term" value="F:DNA-binding transcription factor activity, RNA polymerase II-specific"/>
    <property type="evidence" value="ECO:0007669"/>
    <property type="project" value="TreeGrafter"/>
</dbReference>
<dbReference type="SMART" id="SM00717">
    <property type="entry name" value="SANT"/>
    <property type="match status" value="2"/>
</dbReference>
<dbReference type="InterPro" id="IPR001005">
    <property type="entry name" value="SANT/Myb"/>
</dbReference>
<dbReference type="InterPro" id="IPR050560">
    <property type="entry name" value="MYB_TF"/>
</dbReference>
<evidence type="ECO:0000313" key="6">
    <source>
        <dbReference type="EMBL" id="KUG01346.1"/>
    </source>
</evidence>
<dbReference type="SUPFAM" id="SSF46689">
    <property type="entry name" value="Homeodomain-like"/>
    <property type="match status" value="1"/>
</dbReference>
<evidence type="ECO:0000259" key="5">
    <source>
        <dbReference type="PROSITE" id="PS51294"/>
    </source>
</evidence>
<name>A0A0W8DYA7_PHYNI</name>